<feature type="compositionally biased region" description="Basic and acidic residues" evidence="1">
    <location>
        <begin position="125"/>
        <end position="137"/>
    </location>
</feature>
<evidence type="ECO:0000313" key="5">
    <source>
        <dbReference type="Proteomes" id="UP000481252"/>
    </source>
</evidence>
<feature type="compositionally biased region" description="Basic and acidic residues" evidence="1">
    <location>
        <begin position="145"/>
        <end position="184"/>
    </location>
</feature>
<proteinExistence type="predicted"/>
<feature type="compositionally biased region" description="Low complexity" evidence="1">
    <location>
        <begin position="81"/>
        <end position="96"/>
    </location>
</feature>
<organism evidence="4 5">
    <name type="scientific">Mesorhizobium zhangyense</name>
    <dbReference type="NCBI Taxonomy" id="1776730"/>
    <lineage>
        <taxon>Bacteria</taxon>
        <taxon>Pseudomonadati</taxon>
        <taxon>Pseudomonadota</taxon>
        <taxon>Alphaproteobacteria</taxon>
        <taxon>Hyphomicrobiales</taxon>
        <taxon>Phyllobacteriaceae</taxon>
        <taxon>Mesorhizobium</taxon>
    </lineage>
</organism>
<sequence>MKLSPRGNFLKTLPLLAVSLLFITAADNKPPALPREVPVPKVHEPPAGNIPPQKLGDTPVPEPRPDKKGDAAEPDADNKTEPVTAPATAPLPTENPEQPDEKTPADKSESEKQEIPATAPVPTENPKESDEPSKDQKPLPPAEAPKPDKATDDAKPGEKPTEPEEKPKPGEKPSEEKSEPKYLPDPRSNAPRAATMPAEELACRARLRDLSVEFEEHKPESDPAGCAMLWPITVKSLGKTIALAPDALMNCTLAETSAKFAKDVISPAAKAAYGEELKSISQASAYVCRPRNGTKKLSEHAFGNALDIAQFTLSKDTKIDVEPAPDEKAAKFLAEIRKAACGPFKTVLGPGSDADHSLHFHFDLAPRKHGGTFCQ</sequence>
<dbReference type="RefSeq" id="WP_165116494.1">
    <property type="nucleotide sequence ID" value="NZ_JAAKZG010000003.1"/>
</dbReference>
<feature type="compositionally biased region" description="Basic and acidic residues" evidence="1">
    <location>
        <begin position="63"/>
        <end position="80"/>
    </location>
</feature>
<feature type="region of interest" description="Disordered" evidence="1">
    <location>
        <begin position="29"/>
        <end position="195"/>
    </location>
</feature>
<evidence type="ECO:0000259" key="3">
    <source>
        <dbReference type="Pfam" id="PF06904"/>
    </source>
</evidence>
<dbReference type="Proteomes" id="UP000481252">
    <property type="component" value="Unassembled WGS sequence"/>
</dbReference>
<dbReference type="AlphaFoldDB" id="A0A7C9VBN4"/>
<feature type="compositionally biased region" description="Basic and acidic residues" evidence="1">
    <location>
        <begin position="99"/>
        <end position="114"/>
    </location>
</feature>
<feature type="domain" description="Extensin-like C-terminal" evidence="3">
    <location>
        <begin position="202"/>
        <end position="375"/>
    </location>
</feature>
<name>A0A7C9VBN4_9HYPH</name>
<comment type="caution">
    <text evidence="4">The sequence shown here is derived from an EMBL/GenBank/DDBJ whole genome shotgun (WGS) entry which is preliminary data.</text>
</comment>
<feature type="chain" id="PRO_5028915294" evidence="2">
    <location>
        <begin position="26"/>
        <end position="375"/>
    </location>
</feature>
<evidence type="ECO:0000256" key="2">
    <source>
        <dbReference type="SAM" id="SignalP"/>
    </source>
</evidence>
<feature type="signal peptide" evidence="2">
    <location>
        <begin position="1"/>
        <end position="25"/>
    </location>
</feature>
<dbReference type="Pfam" id="PF06904">
    <property type="entry name" value="Extensin-like_C"/>
    <property type="match status" value="1"/>
</dbReference>
<dbReference type="EMBL" id="JAAKZG010000003">
    <property type="protein sequence ID" value="NGN41230.1"/>
    <property type="molecule type" value="Genomic_DNA"/>
</dbReference>
<keyword evidence="2" id="KW-0732">Signal</keyword>
<evidence type="ECO:0000256" key="1">
    <source>
        <dbReference type="SAM" id="MobiDB-lite"/>
    </source>
</evidence>
<evidence type="ECO:0000313" key="4">
    <source>
        <dbReference type="EMBL" id="NGN41230.1"/>
    </source>
</evidence>
<keyword evidence="5" id="KW-1185">Reference proteome</keyword>
<accession>A0A7C9VBN4</accession>
<gene>
    <name evidence="4" type="ORF">G6N74_09155</name>
</gene>
<dbReference type="InterPro" id="IPR009683">
    <property type="entry name" value="Extensin-like_C"/>
</dbReference>
<reference evidence="4 5" key="1">
    <citation type="submission" date="2020-02" db="EMBL/GenBank/DDBJ databases">
        <title>Genome sequence of the type strain CGMCC 1.15528 of Mesorhizobium zhangyense.</title>
        <authorList>
            <person name="Gao J."/>
            <person name="Sun J."/>
        </authorList>
    </citation>
    <scope>NUCLEOTIDE SEQUENCE [LARGE SCALE GENOMIC DNA]</scope>
    <source>
        <strain evidence="4 5">CGMCC 1.15528</strain>
    </source>
</reference>
<protein>
    <submittedName>
        <fullName evidence="4">Extensin family protein</fullName>
    </submittedName>
</protein>